<gene>
    <name evidence="2" type="ORF">ACFSTE_02005</name>
</gene>
<dbReference type="PANTHER" id="PTHR46211">
    <property type="entry name" value="GLYCEROPHOSPHORYL DIESTER PHOSPHODIESTERASE"/>
    <property type="match status" value="1"/>
</dbReference>
<organism evidence="2 3">
    <name type="scientific">Aquimarina hainanensis</name>
    <dbReference type="NCBI Taxonomy" id="1578017"/>
    <lineage>
        <taxon>Bacteria</taxon>
        <taxon>Pseudomonadati</taxon>
        <taxon>Bacteroidota</taxon>
        <taxon>Flavobacteriia</taxon>
        <taxon>Flavobacteriales</taxon>
        <taxon>Flavobacteriaceae</taxon>
        <taxon>Aquimarina</taxon>
    </lineage>
</organism>
<dbReference type="PROSITE" id="PS51704">
    <property type="entry name" value="GP_PDE"/>
    <property type="match status" value="1"/>
</dbReference>
<accession>A0ABW5N255</accession>
<reference evidence="3" key="1">
    <citation type="journal article" date="2019" name="Int. J. Syst. Evol. Microbiol.">
        <title>The Global Catalogue of Microorganisms (GCM) 10K type strain sequencing project: providing services to taxonomists for standard genome sequencing and annotation.</title>
        <authorList>
            <consortium name="The Broad Institute Genomics Platform"/>
            <consortium name="The Broad Institute Genome Sequencing Center for Infectious Disease"/>
            <person name="Wu L."/>
            <person name="Ma J."/>
        </authorList>
    </citation>
    <scope>NUCLEOTIDE SEQUENCE [LARGE SCALE GENOMIC DNA]</scope>
    <source>
        <strain evidence="3">KCTC 42423</strain>
    </source>
</reference>
<dbReference type="InterPro" id="IPR017946">
    <property type="entry name" value="PLC-like_Pdiesterase_TIM-brl"/>
</dbReference>
<feature type="domain" description="GP-PDE" evidence="1">
    <location>
        <begin position="1"/>
        <end position="226"/>
    </location>
</feature>
<dbReference type="Proteomes" id="UP001597459">
    <property type="component" value="Unassembled WGS sequence"/>
</dbReference>
<dbReference type="PANTHER" id="PTHR46211:SF14">
    <property type="entry name" value="GLYCEROPHOSPHODIESTER PHOSPHODIESTERASE"/>
    <property type="match status" value="1"/>
</dbReference>
<proteinExistence type="predicted"/>
<dbReference type="Pfam" id="PF03009">
    <property type="entry name" value="GDPD"/>
    <property type="match status" value="1"/>
</dbReference>
<evidence type="ECO:0000313" key="3">
    <source>
        <dbReference type="Proteomes" id="UP001597459"/>
    </source>
</evidence>
<name>A0ABW5N255_9FLAO</name>
<evidence type="ECO:0000259" key="1">
    <source>
        <dbReference type="PROSITE" id="PS51704"/>
    </source>
</evidence>
<keyword evidence="3" id="KW-1185">Reference proteome</keyword>
<evidence type="ECO:0000313" key="2">
    <source>
        <dbReference type="EMBL" id="MFD2589585.1"/>
    </source>
</evidence>
<dbReference type="EMBL" id="JBHULX010000001">
    <property type="protein sequence ID" value="MFD2589585.1"/>
    <property type="molecule type" value="Genomic_DNA"/>
</dbReference>
<dbReference type="SUPFAM" id="SSF51695">
    <property type="entry name" value="PLC-like phosphodiesterases"/>
    <property type="match status" value="1"/>
</dbReference>
<comment type="caution">
    <text evidence="2">The sequence shown here is derived from an EMBL/GenBank/DDBJ whole genome shotgun (WGS) entry which is preliminary data.</text>
</comment>
<dbReference type="Gene3D" id="3.20.20.190">
    <property type="entry name" value="Phosphatidylinositol (PI) phosphodiesterase"/>
    <property type="match status" value="1"/>
</dbReference>
<dbReference type="RefSeq" id="WP_378258217.1">
    <property type="nucleotide sequence ID" value="NZ_JBHSJV010000001.1"/>
</dbReference>
<protein>
    <submittedName>
        <fullName evidence="2">Glycerophosphodiester phosphodiesterase</fullName>
    </submittedName>
</protein>
<dbReference type="InterPro" id="IPR030395">
    <property type="entry name" value="GP_PDE_dom"/>
</dbReference>
<sequence>MKIFGHRGAAGLAEENTLISVEEALRYSVDGVEIDVHRCRSGELIVMHDETIDRTTRGEGRVSELSFQELKNVVTNKGATIPALSEIVALVDKRCTINIELKGKDTALSVVSYLKILVQETFWDFSDFIVSSFDKELLTQVRRASDEIKVGVLEEEKPERAIEIAIKLQAYSVHLPISCIKEEHVLSAHNNGLQVYVWTVNKKPLFEKMKSWNVDGIITDFPNFAT</sequence>